<evidence type="ECO:0000256" key="1">
    <source>
        <dbReference type="SAM" id="Phobius"/>
    </source>
</evidence>
<gene>
    <name evidence="2" type="ORF">Acy02nite_70510</name>
</gene>
<keyword evidence="1" id="KW-1133">Transmembrane helix</keyword>
<organism evidence="2 3">
    <name type="scientific">Actinoplanes cyaneus</name>
    <dbReference type="NCBI Taxonomy" id="52696"/>
    <lineage>
        <taxon>Bacteria</taxon>
        <taxon>Bacillati</taxon>
        <taxon>Actinomycetota</taxon>
        <taxon>Actinomycetes</taxon>
        <taxon>Micromonosporales</taxon>
        <taxon>Micromonosporaceae</taxon>
        <taxon>Actinoplanes</taxon>
    </lineage>
</organism>
<feature type="transmembrane region" description="Helical" evidence="1">
    <location>
        <begin position="46"/>
        <end position="71"/>
    </location>
</feature>
<dbReference type="EMBL" id="BOMH01000058">
    <property type="protein sequence ID" value="GID69170.1"/>
    <property type="molecule type" value="Genomic_DNA"/>
</dbReference>
<reference evidence="2" key="1">
    <citation type="submission" date="2021-01" db="EMBL/GenBank/DDBJ databases">
        <title>Whole genome shotgun sequence of Actinoplanes cyaneus NBRC 14990.</title>
        <authorList>
            <person name="Komaki H."/>
            <person name="Tamura T."/>
        </authorList>
    </citation>
    <scope>NUCLEOTIDE SEQUENCE</scope>
    <source>
        <strain evidence="2">NBRC 14990</strain>
    </source>
</reference>
<evidence type="ECO:0000313" key="3">
    <source>
        <dbReference type="Proteomes" id="UP000619479"/>
    </source>
</evidence>
<keyword evidence="3" id="KW-1185">Reference proteome</keyword>
<evidence type="ECO:0000313" key="2">
    <source>
        <dbReference type="EMBL" id="GID69170.1"/>
    </source>
</evidence>
<proteinExistence type="predicted"/>
<comment type="caution">
    <text evidence="2">The sequence shown here is derived from an EMBL/GenBank/DDBJ whole genome shotgun (WGS) entry which is preliminary data.</text>
</comment>
<keyword evidence="1" id="KW-0472">Membrane</keyword>
<dbReference type="AlphaFoldDB" id="A0A919M4A7"/>
<sequence>MIETMSPHPALPIGAPLLHLALAGLLLIIGLRYLKRAIEPIGPIVGAIASAAVVAFALGASLALIVAAAFAR</sequence>
<feature type="transmembrane region" description="Helical" evidence="1">
    <location>
        <begin position="13"/>
        <end position="34"/>
    </location>
</feature>
<keyword evidence="1" id="KW-0812">Transmembrane</keyword>
<accession>A0A919M4A7</accession>
<name>A0A919M4A7_9ACTN</name>
<protein>
    <submittedName>
        <fullName evidence="2">Uncharacterized protein</fullName>
    </submittedName>
</protein>
<dbReference type="Proteomes" id="UP000619479">
    <property type="component" value="Unassembled WGS sequence"/>
</dbReference>